<comment type="caution">
    <text evidence="1">The sequence shown here is derived from an EMBL/GenBank/DDBJ whole genome shotgun (WGS) entry which is preliminary data.</text>
</comment>
<reference evidence="1 2" key="1">
    <citation type="submission" date="2017-11" db="EMBL/GenBank/DDBJ databases">
        <title>Draft genome sequence of Enterococcus plantarum TRW2 strain isolated from lettuce.</title>
        <authorList>
            <person name="Kim E.B."/>
            <person name="Marco M.L."/>
            <person name="Williams T.R."/>
            <person name="You I.H."/>
        </authorList>
    </citation>
    <scope>NUCLEOTIDE SEQUENCE [LARGE SCALE GENOMIC DNA]</scope>
    <source>
        <strain evidence="1 2">TRW2</strain>
    </source>
</reference>
<protein>
    <submittedName>
        <fullName evidence="1">Uncharacterized protein</fullName>
    </submittedName>
</protein>
<sequence>MDKNITKQDVVNAFTTNYNLAPPYIKVDSDGLYTLVGQSDLATGEIQVYKNVGDGKLTALNHTVTLSATMALIKIIGKLYDENLMNFEDEEVNLFLEETICNVLVCFFGDKAEFKYSDELAYCFVMNNKQLINEAIYNVTNDKESNAVISPQELDDSLDGCQFIDPYVNIAHEIAKSYKMRPYDIISNWSTSELIVTFAKISNDNSLNAFINYKYSQPKAPKQKPPKKQTFYFEEIGSDEDE</sequence>
<dbReference type="Proteomes" id="UP000249828">
    <property type="component" value="Unassembled WGS sequence"/>
</dbReference>
<dbReference type="EMBL" id="PIEU01000124">
    <property type="protein sequence ID" value="PZL70129.1"/>
    <property type="molecule type" value="Genomic_DNA"/>
</dbReference>
<accession>A0A2W4BE75</accession>
<dbReference type="RefSeq" id="WP_111248877.1">
    <property type="nucleotide sequence ID" value="NZ_PIEU01000124.1"/>
</dbReference>
<proteinExistence type="predicted"/>
<evidence type="ECO:0000313" key="2">
    <source>
        <dbReference type="Proteomes" id="UP000249828"/>
    </source>
</evidence>
<evidence type="ECO:0000313" key="1">
    <source>
        <dbReference type="EMBL" id="PZL70129.1"/>
    </source>
</evidence>
<keyword evidence="2" id="KW-1185">Reference proteome</keyword>
<dbReference type="AlphaFoldDB" id="A0A2W4BE75"/>
<gene>
    <name evidence="1" type="ORF">CI088_15890</name>
</gene>
<organism evidence="1 2">
    <name type="scientific">Enterococcus plantarum</name>
    <dbReference type="NCBI Taxonomy" id="1077675"/>
    <lineage>
        <taxon>Bacteria</taxon>
        <taxon>Bacillati</taxon>
        <taxon>Bacillota</taxon>
        <taxon>Bacilli</taxon>
        <taxon>Lactobacillales</taxon>
        <taxon>Enterococcaceae</taxon>
        <taxon>Enterococcus</taxon>
    </lineage>
</organism>
<name>A0A2W4BE75_9ENTE</name>